<evidence type="ECO:0000259" key="13">
    <source>
        <dbReference type="Pfam" id="PF01055"/>
    </source>
</evidence>
<dbReference type="EMBL" id="APAU02000028">
    <property type="protein sequence ID" value="EUB60628.1"/>
    <property type="molecule type" value="Genomic_DNA"/>
</dbReference>
<evidence type="ECO:0000256" key="4">
    <source>
        <dbReference type="ARBA" id="ARBA00022729"/>
    </source>
</evidence>
<dbReference type="InterPro" id="IPR013780">
    <property type="entry name" value="Glyco_hydro_b"/>
</dbReference>
<dbReference type="Proteomes" id="UP000019149">
    <property type="component" value="Unassembled WGS sequence"/>
</dbReference>
<dbReference type="Pfam" id="PF21365">
    <property type="entry name" value="Glyco_hydro_31_3rd"/>
    <property type="match status" value="1"/>
</dbReference>
<dbReference type="GO" id="GO:0006491">
    <property type="term" value="P:N-glycan processing"/>
    <property type="evidence" value="ECO:0007669"/>
    <property type="project" value="TreeGrafter"/>
</dbReference>
<keyword evidence="6" id="KW-0256">Endoplasmic reticulum</keyword>
<dbReference type="RefSeq" id="XP_024351824.1">
    <property type="nucleotide sequence ID" value="XM_024493710.1"/>
</dbReference>
<dbReference type="InterPro" id="IPR025887">
    <property type="entry name" value="Glyco_hydro_31_N_dom"/>
</dbReference>
<dbReference type="InterPro" id="IPR000322">
    <property type="entry name" value="Glyco_hydro_31_TIM"/>
</dbReference>
<dbReference type="SUPFAM" id="SSF51011">
    <property type="entry name" value="Glycosyl hydrolase domain"/>
    <property type="match status" value="1"/>
</dbReference>
<feature type="domain" description="Glycoside hydrolase family 31 N-terminal" evidence="14">
    <location>
        <begin position="71"/>
        <end position="313"/>
    </location>
</feature>
<gene>
    <name evidence="16" type="ORF">EGR_04461</name>
</gene>
<evidence type="ECO:0000256" key="5">
    <source>
        <dbReference type="ARBA" id="ARBA00022801"/>
    </source>
</evidence>
<proteinExistence type="inferred from homology"/>
<dbReference type="Gene3D" id="2.60.40.1180">
    <property type="entry name" value="Golgi alpha-mannosidase II"/>
    <property type="match status" value="2"/>
</dbReference>
<evidence type="ECO:0000256" key="11">
    <source>
        <dbReference type="SAM" id="MobiDB-lite"/>
    </source>
</evidence>
<comment type="subcellular location">
    <subcellularLocation>
        <location evidence="1">Endoplasmic reticulum</location>
    </subcellularLocation>
</comment>
<evidence type="ECO:0000313" key="16">
    <source>
        <dbReference type="EMBL" id="EUB60628.1"/>
    </source>
</evidence>
<dbReference type="CDD" id="cd14752">
    <property type="entry name" value="GH31_N"/>
    <property type="match status" value="1"/>
</dbReference>
<dbReference type="GeneID" id="36340176"/>
<dbReference type="SUPFAM" id="SSF51445">
    <property type="entry name" value="(Trans)glycosidases"/>
    <property type="match status" value="1"/>
</dbReference>
<dbReference type="GO" id="GO:0090599">
    <property type="term" value="F:alpha-glucosidase activity"/>
    <property type="evidence" value="ECO:0007669"/>
    <property type="project" value="UniProtKB-ARBA"/>
</dbReference>
<evidence type="ECO:0000256" key="3">
    <source>
        <dbReference type="ARBA" id="ARBA00007806"/>
    </source>
</evidence>
<feature type="chain" id="PRO_5013266214" description="Glucosidase II subunit alpha" evidence="12">
    <location>
        <begin position="16"/>
        <end position="1035"/>
    </location>
</feature>
<evidence type="ECO:0000256" key="8">
    <source>
        <dbReference type="ARBA" id="ARBA00023295"/>
    </source>
</evidence>
<dbReference type="PANTHER" id="PTHR22762">
    <property type="entry name" value="ALPHA-GLUCOSIDASE"/>
    <property type="match status" value="1"/>
</dbReference>
<dbReference type="OMA" id="NCWPGDS"/>
<dbReference type="STRING" id="6210.W6UHV3"/>
<feature type="domain" description="Glycoside hydrolase family 31 TIM barrel" evidence="13">
    <location>
        <begin position="376"/>
        <end position="705"/>
    </location>
</feature>
<dbReference type="Gene3D" id="3.20.20.80">
    <property type="entry name" value="Glycosidases"/>
    <property type="match status" value="2"/>
</dbReference>
<evidence type="ECO:0000256" key="7">
    <source>
        <dbReference type="ARBA" id="ARBA00023180"/>
    </source>
</evidence>
<dbReference type="SUPFAM" id="SSF74650">
    <property type="entry name" value="Galactose mutarotase-like"/>
    <property type="match status" value="1"/>
</dbReference>
<evidence type="ECO:0000256" key="2">
    <source>
        <dbReference type="ARBA" id="ARBA00004833"/>
    </source>
</evidence>
<protein>
    <recommendedName>
        <fullName evidence="9">Glucosidase II subunit alpha</fullName>
    </recommendedName>
</protein>
<comment type="pathway">
    <text evidence="2">Glycan metabolism; N-glycan metabolism.</text>
</comment>
<evidence type="ECO:0000259" key="14">
    <source>
        <dbReference type="Pfam" id="PF13802"/>
    </source>
</evidence>
<evidence type="ECO:0000256" key="1">
    <source>
        <dbReference type="ARBA" id="ARBA00004240"/>
    </source>
</evidence>
<evidence type="ECO:0000313" key="17">
    <source>
        <dbReference type="Proteomes" id="UP000019149"/>
    </source>
</evidence>
<keyword evidence="5 10" id="KW-0378">Hydrolase</keyword>
<evidence type="ECO:0000259" key="15">
    <source>
        <dbReference type="Pfam" id="PF21365"/>
    </source>
</evidence>
<feature type="signal peptide" evidence="12">
    <location>
        <begin position="1"/>
        <end position="15"/>
    </location>
</feature>
<reference evidence="16 17" key="1">
    <citation type="journal article" date="2013" name="Nat. Genet.">
        <title>The genome of the hydatid tapeworm Echinococcus granulosus.</title>
        <authorList>
            <person name="Zheng H."/>
            <person name="Zhang W."/>
            <person name="Zhang L."/>
            <person name="Zhang Z."/>
            <person name="Li J."/>
            <person name="Lu G."/>
            <person name="Zhu Y."/>
            <person name="Wang Y."/>
            <person name="Huang Y."/>
            <person name="Liu J."/>
            <person name="Kang H."/>
            <person name="Chen J."/>
            <person name="Wang L."/>
            <person name="Chen A."/>
            <person name="Yu S."/>
            <person name="Gao Z."/>
            <person name="Jin L."/>
            <person name="Gu W."/>
            <person name="Wang Z."/>
            <person name="Zhao L."/>
            <person name="Shi B."/>
            <person name="Wen H."/>
            <person name="Lin R."/>
            <person name="Jones M.K."/>
            <person name="Brejova B."/>
            <person name="Vinar T."/>
            <person name="Zhao G."/>
            <person name="McManus D.P."/>
            <person name="Chen Z."/>
            <person name="Zhou Y."/>
            <person name="Wang S."/>
        </authorList>
    </citation>
    <scope>NUCLEOTIDE SEQUENCE [LARGE SCALE GENOMIC DNA]</scope>
</reference>
<name>W6UHV3_ECHGR</name>
<accession>W6UHV3</accession>
<evidence type="ECO:0000256" key="6">
    <source>
        <dbReference type="ARBA" id="ARBA00022824"/>
    </source>
</evidence>
<dbReference type="InterPro" id="IPR048395">
    <property type="entry name" value="Glyco_hydro_31_C"/>
</dbReference>
<sequence>MWFLWLILLIDEVLCVDRSNFRTCAESSFCVRQRVFWPSAPKYSVDIEKLRVDESVQFQVIDSESQKRLNVNITYHPDHTFRLVLDEFNPIRPRFHPRIGDSLVREPKTLPLEVHRTGSEVILSGEYRDRAVIGLSPFRVSFFSNGVHQVTVNERDLLNFEHQLEQQFEERPIVVEATNDSTSEDGTGSESNNSDMAQNNKVLEPPPTERVPVDWSESFKGHRDSRPHGPTSVGIDFTFHGFEYVYGIPEHADSLALRNTNQTDPYRLYNLDVFEYELNNPMALYGSVPLMWAHKASSTIGVFIDNPSEAWIDVESSREVNSVGGLLSNLFAKAKNPDPLVKTRWMFETGVLDIFIILADNPQSGLRAYAGLTGSTPLPPLFALAHHQCRWNYRDQEEMKSINHDYNKHNLPMDVLWLDIEYANDKRYLTWNTERFPSPDDIVDDLGVSGRKLVVVVDPHIKADHSWPTCSQARSEGFFVKKVNSETDFDGWCWPGSSYWPDFYRPEVVDWWANLFTSGEFLSKDRMFYSWNDMNEPSVFSGAEVTIPKDTVFGGVWENRDLHNLYSLWVHNATWEGLLRRSNRKERPFVLSRGFYAGSQRTAAVWTGDNSASWDHLQICTPMLLSMSLAGLTFCGADVGGFFGHPSGELYTRWYQAAAFHPFLRSHAHIDTPKREPWNYEEKYLDPIREALRLRYSLLPYWYTLFARSEVTSLLPMAPLFYYFPTDENSFSIDDAFMVGEGLLVHPVVQEGASSVDVYLPEGTWYLHDDWRVYSGGQVVKIPVDLRTIPLFYRGGYIIPKKARPRRSSAMMLNDPYTIVVALDQSTERPDATGYLYLDDFHSLDRSQARLYQMNFFRENHSYVFEFTLLQGHNDVSTPYIERIVLLGAQMARPRRVIVTTASEPSQRREVEFFYSSPETHSSSTDGNRSALLVIRKPELTGGVPLTQLAAFAEVPFISAVFPVATTTGVLSIKSWQRTHARSRSEKILLTSRTLHRVIRASTPAIPLVKMPRNSAERIKEKRQRFGSALLTCFK</sequence>
<feature type="domain" description="Glycosyl hydrolase family 31 C-terminal" evidence="15">
    <location>
        <begin position="717"/>
        <end position="799"/>
    </location>
</feature>
<evidence type="ECO:0000256" key="12">
    <source>
        <dbReference type="SAM" id="SignalP"/>
    </source>
</evidence>
<dbReference type="Pfam" id="PF01055">
    <property type="entry name" value="Glyco_hydro_31_2nd"/>
    <property type="match status" value="1"/>
</dbReference>
<feature type="region of interest" description="Disordered" evidence="11">
    <location>
        <begin position="175"/>
        <end position="212"/>
    </location>
</feature>
<dbReference type="GO" id="GO:0030246">
    <property type="term" value="F:carbohydrate binding"/>
    <property type="evidence" value="ECO:0007669"/>
    <property type="project" value="InterPro"/>
</dbReference>
<dbReference type="InterPro" id="IPR017853">
    <property type="entry name" value="GH"/>
</dbReference>
<dbReference type="KEGG" id="egl:EGR_04461"/>
<keyword evidence="7" id="KW-0325">Glycoprotein</keyword>
<keyword evidence="8 10" id="KW-0326">Glycosidase</keyword>
<dbReference type="CTD" id="36340176"/>
<dbReference type="Gene3D" id="2.60.40.1760">
    <property type="entry name" value="glycosyl hydrolase (family 31)"/>
    <property type="match status" value="1"/>
</dbReference>
<organism evidence="16 17">
    <name type="scientific">Echinococcus granulosus</name>
    <name type="common">Hydatid tapeworm</name>
    <dbReference type="NCBI Taxonomy" id="6210"/>
    <lineage>
        <taxon>Eukaryota</taxon>
        <taxon>Metazoa</taxon>
        <taxon>Spiralia</taxon>
        <taxon>Lophotrochozoa</taxon>
        <taxon>Platyhelminthes</taxon>
        <taxon>Cestoda</taxon>
        <taxon>Eucestoda</taxon>
        <taxon>Cyclophyllidea</taxon>
        <taxon>Taeniidae</taxon>
        <taxon>Echinococcus</taxon>
        <taxon>Echinococcus granulosus group</taxon>
    </lineage>
</organism>
<keyword evidence="17" id="KW-1185">Reference proteome</keyword>
<keyword evidence="4 12" id="KW-0732">Signal</keyword>
<dbReference type="Pfam" id="PF13802">
    <property type="entry name" value="Gal_mutarotas_2"/>
    <property type="match status" value="1"/>
</dbReference>
<dbReference type="InterPro" id="IPR011013">
    <property type="entry name" value="Gal_mutarotase_sf_dom"/>
</dbReference>
<comment type="similarity">
    <text evidence="3 10">Belongs to the glycosyl hydrolase 31 family.</text>
</comment>
<dbReference type="OrthoDB" id="3237269at2759"/>
<comment type="caution">
    <text evidence="16">The sequence shown here is derived from an EMBL/GenBank/DDBJ whole genome shotgun (WGS) entry which is preliminary data.</text>
</comment>
<dbReference type="GO" id="GO:0005975">
    <property type="term" value="P:carbohydrate metabolic process"/>
    <property type="evidence" value="ECO:0007669"/>
    <property type="project" value="InterPro"/>
</dbReference>
<evidence type="ECO:0000256" key="10">
    <source>
        <dbReference type="RuleBase" id="RU361185"/>
    </source>
</evidence>
<feature type="compositionally biased region" description="Polar residues" evidence="11">
    <location>
        <begin position="178"/>
        <end position="201"/>
    </location>
</feature>
<evidence type="ECO:0000256" key="9">
    <source>
        <dbReference type="ARBA" id="ARBA00042895"/>
    </source>
</evidence>
<dbReference type="CDD" id="cd06603">
    <property type="entry name" value="GH31_GANC_GANAB_alpha"/>
    <property type="match status" value="1"/>
</dbReference>
<dbReference type="GO" id="GO:0005783">
    <property type="term" value="C:endoplasmic reticulum"/>
    <property type="evidence" value="ECO:0007669"/>
    <property type="project" value="UniProtKB-SubCell"/>
</dbReference>
<dbReference type="AlphaFoldDB" id="W6UHV3"/>
<dbReference type="PANTHER" id="PTHR22762:SF54">
    <property type="entry name" value="BCDNA.GH04962"/>
    <property type="match status" value="1"/>
</dbReference>